<comment type="caution">
    <text evidence="1">The sequence shown here is derived from an EMBL/GenBank/DDBJ whole genome shotgun (WGS) entry which is preliminary data.</text>
</comment>
<dbReference type="Proteomes" id="UP000310158">
    <property type="component" value="Unassembled WGS sequence"/>
</dbReference>
<protein>
    <submittedName>
        <fullName evidence="1">Uncharacterized protein</fullName>
    </submittedName>
</protein>
<name>A0A4S4LHA1_9AGAM</name>
<organism evidence="1 2">
    <name type="scientific">Bondarzewia mesenterica</name>
    <dbReference type="NCBI Taxonomy" id="1095465"/>
    <lineage>
        <taxon>Eukaryota</taxon>
        <taxon>Fungi</taxon>
        <taxon>Dikarya</taxon>
        <taxon>Basidiomycota</taxon>
        <taxon>Agaricomycotina</taxon>
        <taxon>Agaricomycetes</taxon>
        <taxon>Russulales</taxon>
        <taxon>Bondarzewiaceae</taxon>
        <taxon>Bondarzewia</taxon>
    </lineage>
</organism>
<proteinExistence type="predicted"/>
<gene>
    <name evidence="1" type="ORF">EW146_g8085</name>
</gene>
<keyword evidence="2" id="KW-1185">Reference proteome</keyword>
<evidence type="ECO:0000313" key="2">
    <source>
        <dbReference type="Proteomes" id="UP000310158"/>
    </source>
</evidence>
<evidence type="ECO:0000313" key="1">
    <source>
        <dbReference type="EMBL" id="THH11342.1"/>
    </source>
</evidence>
<sequence length="269" mass="29860">MGAHIPACSHDVNTRSPSRAFDPSILDTSLGHTTRTSDRTELLSESPLPRYATRRKGLWMPINHLPFFCWHFDGALCGPGPAVIRSSLHGYAAVACTYEAGRVTVRSLTRESTPTQRRGWGQLGTDRSTRTYALLRLCLHILFSVRELRLGSIREEYVRSRFLRAKSLPISLLRSIVFSDVKRALCSLPCSATVQPSPPAPFPSLYPERTLSSLLTHARSPPPSRGRHGITVKASGCSNPTLSWTMRIGISAKFSKDDDDEFVLFGHFP</sequence>
<accession>A0A4S4LHA1</accession>
<dbReference type="EMBL" id="SGPL01000520">
    <property type="protein sequence ID" value="THH11342.1"/>
    <property type="molecule type" value="Genomic_DNA"/>
</dbReference>
<dbReference type="AlphaFoldDB" id="A0A4S4LHA1"/>
<reference evidence="1 2" key="1">
    <citation type="submission" date="2019-02" db="EMBL/GenBank/DDBJ databases">
        <title>Genome sequencing of the rare red list fungi Bondarzewia mesenterica.</title>
        <authorList>
            <person name="Buettner E."/>
            <person name="Kellner H."/>
        </authorList>
    </citation>
    <scope>NUCLEOTIDE SEQUENCE [LARGE SCALE GENOMIC DNA]</scope>
    <source>
        <strain evidence="1 2">DSM 108281</strain>
    </source>
</reference>